<accession>A0A0P1B6S0</accession>
<evidence type="ECO:0000313" key="2">
    <source>
        <dbReference type="EMBL" id="CEG49607.1"/>
    </source>
</evidence>
<dbReference type="EMBL" id="CCYD01003090">
    <property type="protein sequence ID" value="CEG49607.1"/>
    <property type="molecule type" value="Genomic_DNA"/>
</dbReference>
<dbReference type="AlphaFoldDB" id="A0A0P1B6S0"/>
<sequence length="216" mass="24391">MGSGCRRRSDDKIKKQQTHGATVLGLSDSEKFALVKFTASTISEHVMERKDQVMIMTNIPCGLSEKDASTAGLVRQKKSIERSPHSSCVGMRKDINGKSTAKYYKYILIALQLWQDIAFSKVKDSHLKREFELWCLGAHVKGPENARRRNAAQDFRRQKRHKDDFFGLDKIVSHVWTENTWVDAHLKNSLHVEGLAKSLISLSAVSLRGVAVQDKP</sequence>
<dbReference type="Proteomes" id="UP000054928">
    <property type="component" value="Unassembled WGS sequence"/>
</dbReference>
<evidence type="ECO:0000313" key="3">
    <source>
        <dbReference type="Proteomes" id="UP000054928"/>
    </source>
</evidence>
<name>A0A0P1B6S0_PLAHL</name>
<organism evidence="2 3">
    <name type="scientific">Plasmopara halstedii</name>
    <name type="common">Downy mildew of sunflower</name>
    <dbReference type="NCBI Taxonomy" id="4781"/>
    <lineage>
        <taxon>Eukaryota</taxon>
        <taxon>Sar</taxon>
        <taxon>Stramenopiles</taxon>
        <taxon>Oomycota</taxon>
        <taxon>Peronosporomycetes</taxon>
        <taxon>Peronosporales</taxon>
        <taxon>Peronosporaceae</taxon>
        <taxon>Plasmopara</taxon>
    </lineage>
</organism>
<dbReference type="RefSeq" id="XP_024585976.1">
    <property type="nucleotide sequence ID" value="XM_024720815.1"/>
</dbReference>
<protein>
    <submittedName>
        <fullName evidence="2">Uncharacterized protein</fullName>
    </submittedName>
</protein>
<proteinExistence type="predicted"/>
<keyword evidence="3" id="KW-1185">Reference proteome</keyword>
<evidence type="ECO:0000256" key="1">
    <source>
        <dbReference type="SAM" id="MobiDB-lite"/>
    </source>
</evidence>
<dbReference type="GeneID" id="36402418"/>
<reference evidence="3" key="1">
    <citation type="submission" date="2014-09" db="EMBL/GenBank/DDBJ databases">
        <authorList>
            <person name="Sharma Rahul"/>
            <person name="Thines Marco"/>
        </authorList>
    </citation>
    <scope>NUCLEOTIDE SEQUENCE [LARGE SCALE GENOMIC DNA]</scope>
</reference>
<feature type="region of interest" description="Disordered" evidence="1">
    <location>
        <begin position="1"/>
        <end position="20"/>
    </location>
</feature>